<comment type="caution">
    <text evidence="3">The sequence shown here is derived from an EMBL/GenBank/DDBJ whole genome shotgun (WGS) entry which is preliminary data.</text>
</comment>
<dbReference type="SUPFAM" id="SSF103657">
    <property type="entry name" value="BAR/IMD domain-like"/>
    <property type="match status" value="1"/>
</dbReference>
<feature type="region of interest" description="Disordered" evidence="1">
    <location>
        <begin position="325"/>
        <end position="348"/>
    </location>
</feature>
<name>A0A8S2IWL2_9BILA</name>
<protein>
    <submittedName>
        <fullName evidence="3">Uncharacterized protein</fullName>
    </submittedName>
</protein>
<dbReference type="Gene3D" id="1.20.1270.60">
    <property type="entry name" value="Arfaptin homology (AH) domain/BAR domain"/>
    <property type="match status" value="1"/>
</dbReference>
<evidence type="ECO:0000313" key="3">
    <source>
        <dbReference type="EMBL" id="CAF3783202.1"/>
    </source>
</evidence>
<evidence type="ECO:0000313" key="4">
    <source>
        <dbReference type="Proteomes" id="UP000682733"/>
    </source>
</evidence>
<evidence type="ECO:0000313" key="2">
    <source>
        <dbReference type="EMBL" id="CAF1014212.1"/>
    </source>
</evidence>
<gene>
    <name evidence="2" type="ORF">OVA965_LOCUS15198</name>
    <name evidence="3" type="ORF">TMI583_LOCUS15203</name>
</gene>
<dbReference type="Proteomes" id="UP000677228">
    <property type="component" value="Unassembled WGS sequence"/>
</dbReference>
<reference evidence="3" key="1">
    <citation type="submission" date="2021-02" db="EMBL/GenBank/DDBJ databases">
        <authorList>
            <person name="Nowell W R."/>
        </authorList>
    </citation>
    <scope>NUCLEOTIDE SEQUENCE</scope>
</reference>
<accession>A0A8S2IWL2</accession>
<dbReference type="Proteomes" id="UP000682733">
    <property type="component" value="Unassembled WGS sequence"/>
</dbReference>
<proteinExistence type="predicted"/>
<dbReference type="AlphaFoldDB" id="A0A8S2IWL2"/>
<feature type="compositionally biased region" description="Acidic residues" evidence="1">
    <location>
        <begin position="333"/>
        <end position="348"/>
    </location>
</feature>
<dbReference type="EMBL" id="CAJNOK010006779">
    <property type="protein sequence ID" value="CAF1014212.1"/>
    <property type="molecule type" value="Genomic_DNA"/>
</dbReference>
<dbReference type="EMBL" id="CAJOBA010006787">
    <property type="protein sequence ID" value="CAF3783202.1"/>
    <property type="molecule type" value="Genomic_DNA"/>
</dbReference>
<sequence length="348" mass="41237">MFQNQLASCLGLQERLESFHLFGNPYLGKCFYEGENFRSALQRLDGGYIISQDLLEMMENIRDVYRQLCNGYNEFCITSSRRIRHQSTLSSYHTTKRAQLSTVTSIQKLISVEQERIQNIQTVIDSYKKSIDEIYVTAHFTHQRQHYRTKDIKRQFKEAQSSLNDCTKRLGQLREAITKTRESLKQVDCALENMMCNTSKFEKHRSTLVRKQTRRVETVQKIAEQIKLAQKEHYELEITWHKRATSIFDECQKEELKRLDLIKKTLYDFSQAVQVKDQRKLEHIYHDMTHDIQIKQDSLADITWWAKAYGIIDFDDCFTPLKIHRNQSTNDNNENEEEEEDIELDAIV</sequence>
<evidence type="ECO:0000256" key="1">
    <source>
        <dbReference type="SAM" id="MobiDB-lite"/>
    </source>
</evidence>
<organism evidence="3 4">
    <name type="scientific">Didymodactylos carnosus</name>
    <dbReference type="NCBI Taxonomy" id="1234261"/>
    <lineage>
        <taxon>Eukaryota</taxon>
        <taxon>Metazoa</taxon>
        <taxon>Spiralia</taxon>
        <taxon>Gnathifera</taxon>
        <taxon>Rotifera</taxon>
        <taxon>Eurotatoria</taxon>
        <taxon>Bdelloidea</taxon>
        <taxon>Philodinida</taxon>
        <taxon>Philodinidae</taxon>
        <taxon>Didymodactylos</taxon>
    </lineage>
</organism>
<dbReference type="InterPro" id="IPR027267">
    <property type="entry name" value="AH/BAR_dom_sf"/>
</dbReference>